<evidence type="ECO:0000256" key="1">
    <source>
        <dbReference type="SAM" id="Phobius"/>
    </source>
</evidence>
<keyword evidence="1" id="KW-0812">Transmembrane</keyword>
<dbReference type="InterPro" id="IPR039758">
    <property type="entry name" value="NAGK-like"/>
</dbReference>
<dbReference type="Proteomes" id="UP000092444">
    <property type="component" value="Unassembled WGS sequence"/>
</dbReference>
<dbReference type="SUPFAM" id="SSF53067">
    <property type="entry name" value="Actin-like ATPase domain"/>
    <property type="match status" value="1"/>
</dbReference>
<evidence type="ECO:0000256" key="2">
    <source>
        <dbReference type="SAM" id="SignalP"/>
    </source>
</evidence>
<proteinExistence type="predicted"/>
<dbReference type="PANTHER" id="PTHR12862">
    <property type="entry name" value="BADF TYPE ATPASE DOMAIN-CONTAINING PROTEIN"/>
    <property type="match status" value="1"/>
</dbReference>
<protein>
    <recommendedName>
        <fullName evidence="5">GlcNAc kinase</fullName>
    </recommendedName>
</protein>
<dbReference type="EMBL" id="CCAG010017300">
    <property type="status" value="NOT_ANNOTATED_CDS"/>
    <property type="molecule type" value="Genomic_DNA"/>
</dbReference>
<dbReference type="GO" id="GO:0045127">
    <property type="term" value="F:N-acetylglucosamine kinase activity"/>
    <property type="evidence" value="ECO:0007669"/>
    <property type="project" value="InterPro"/>
</dbReference>
<name>A0A1B0FJL3_GLOMM</name>
<feature type="chain" id="PRO_5008407528" description="GlcNAc kinase" evidence="2">
    <location>
        <begin position="20"/>
        <end position="282"/>
    </location>
</feature>
<sequence length="282" mass="29423">MSASGIDIILLTIAAITFASDYQNYSCCSTETVKVSLRKILYVGGVEGGASHATCMVEMVELAKELASISKDIPLDVLGLSLGGLGQKDRQQDLEELLNSAYPNLATNYVCSEQTFGCNHTASSNVGMVLISGTVSNADLVNSDGSCYNCGGWGHFVSDEGGAFHIAHRAVKTVFDDMGCLRKLPYPIEDFWNLIKEYFEVENRGAKQRHCIETMLQDVSGGDGGGGGGGGHNNVKCKAAFAAAAAAGGGIAAVAAAAAGFIVVALVAVVTGYFCHLVPLPR</sequence>
<evidence type="ECO:0008006" key="5">
    <source>
        <dbReference type="Google" id="ProtNLM"/>
    </source>
</evidence>
<keyword evidence="2" id="KW-0732">Signal</keyword>
<dbReference type="InterPro" id="IPR043129">
    <property type="entry name" value="ATPase_NBD"/>
</dbReference>
<accession>A0A1B0FJL3</accession>
<dbReference type="Gene3D" id="3.30.420.40">
    <property type="match status" value="1"/>
</dbReference>
<feature type="transmembrane region" description="Helical" evidence="1">
    <location>
        <begin position="241"/>
        <end position="274"/>
    </location>
</feature>
<feature type="signal peptide" evidence="2">
    <location>
        <begin position="1"/>
        <end position="19"/>
    </location>
</feature>
<reference evidence="3" key="1">
    <citation type="submission" date="2020-05" db="UniProtKB">
        <authorList>
            <consortium name="EnsemblMetazoa"/>
        </authorList>
    </citation>
    <scope>IDENTIFICATION</scope>
    <source>
        <strain evidence="3">Yale</strain>
    </source>
</reference>
<dbReference type="AlphaFoldDB" id="A0A1B0FJL3"/>
<evidence type="ECO:0000313" key="3">
    <source>
        <dbReference type="EnsemblMetazoa" id="GMOY003997-PA"/>
    </source>
</evidence>
<dbReference type="PANTHER" id="PTHR12862:SF0">
    <property type="entry name" value="N-ACETYL-D-GLUCOSAMINE KINASE"/>
    <property type="match status" value="1"/>
</dbReference>
<evidence type="ECO:0000313" key="4">
    <source>
        <dbReference type="Proteomes" id="UP000092444"/>
    </source>
</evidence>
<keyword evidence="1" id="KW-1133">Transmembrane helix</keyword>
<organism evidence="3 4">
    <name type="scientific">Glossina morsitans morsitans</name>
    <name type="common">Savannah tsetse fly</name>
    <dbReference type="NCBI Taxonomy" id="37546"/>
    <lineage>
        <taxon>Eukaryota</taxon>
        <taxon>Metazoa</taxon>
        <taxon>Ecdysozoa</taxon>
        <taxon>Arthropoda</taxon>
        <taxon>Hexapoda</taxon>
        <taxon>Insecta</taxon>
        <taxon>Pterygota</taxon>
        <taxon>Neoptera</taxon>
        <taxon>Endopterygota</taxon>
        <taxon>Diptera</taxon>
        <taxon>Brachycera</taxon>
        <taxon>Muscomorpha</taxon>
        <taxon>Hippoboscoidea</taxon>
        <taxon>Glossinidae</taxon>
        <taxon>Glossina</taxon>
    </lineage>
</organism>
<dbReference type="EnsemblMetazoa" id="GMOY003997-RA">
    <property type="protein sequence ID" value="GMOY003997-PA"/>
    <property type="gene ID" value="GMOY003997"/>
</dbReference>
<keyword evidence="4" id="KW-1185">Reference proteome</keyword>
<keyword evidence="1" id="KW-0472">Membrane</keyword>
<dbReference type="STRING" id="37546.A0A1B0FJL3"/>
<dbReference type="PhylomeDB" id="A0A1B0FJL3"/>
<dbReference type="VEuPathDB" id="VectorBase:GMOY003997"/>